<evidence type="ECO:0000256" key="1">
    <source>
        <dbReference type="ARBA" id="ARBA00022729"/>
    </source>
</evidence>
<proteinExistence type="predicted"/>
<comment type="caution">
    <text evidence="5">The sequence shown here is derived from an EMBL/GenBank/DDBJ whole genome shotgun (WGS) entry which is preliminary data.</text>
</comment>
<protein>
    <submittedName>
        <fullName evidence="5">Putative secreted protein (Por secretion system target)</fullName>
    </submittedName>
</protein>
<evidence type="ECO:0000313" key="5">
    <source>
        <dbReference type="EMBL" id="RKE80318.1"/>
    </source>
</evidence>
<evidence type="ECO:0000259" key="3">
    <source>
        <dbReference type="Pfam" id="PF18962"/>
    </source>
</evidence>
<keyword evidence="1 2" id="KW-0732">Signal</keyword>
<feature type="signal peptide" evidence="2">
    <location>
        <begin position="1"/>
        <end position="21"/>
    </location>
</feature>
<gene>
    <name evidence="5" type="ORF">BXY58_2834</name>
    <name evidence="4" type="ORF">GCM10007332_28640</name>
</gene>
<organism evidence="5 6">
    <name type="scientific">Epilithonimonas arachidiradicis</name>
    <dbReference type="NCBI Taxonomy" id="1617282"/>
    <lineage>
        <taxon>Bacteria</taxon>
        <taxon>Pseudomonadati</taxon>
        <taxon>Bacteroidota</taxon>
        <taxon>Flavobacteriia</taxon>
        <taxon>Flavobacteriales</taxon>
        <taxon>Weeksellaceae</taxon>
        <taxon>Chryseobacterium group</taxon>
        <taxon>Epilithonimonas</taxon>
    </lineage>
</organism>
<dbReference type="NCBIfam" id="TIGR04183">
    <property type="entry name" value="Por_Secre_tail"/>
    <property type="match status" value="1"/>
</dbReference>
<dbReference type="AlphaFoldDB" id="A0A420CPL3"/>
<feature type="chain" id="PRO_5019244545" evidence="2">
    <location>
        <begin position="22"/>
        <end position="276"/>
    </location>
</feature>
<sequence>MKKINPLLAMIVLICSNFFYAQSSTESFETESHGSTSFTDNGVIFNILSHVGTFRVQGNFPGTGWNGTANDNRYIDNSNSSESPASFSIRTTSNLFKVNRFWIYLSAFNLDLNVDGTLTITGKLSGVTKFTQTKTTGFATSLGSTNGFTLIDLANLNGQNYSNIVIDQLQLTLGGAFRYASLDAFTWVKDSNIVLAVDDTQSKAKDYWVYPNPASDFISFNNAKDIQKVEIYDLSGKLIISSDKAEKVNISQLEKGTYVTKLKMSNETVNSKFIKK</sequence>
<evidence type="ECO:0000313" key="6">
    <source>
        <dbReference type="Proteomes" id="UP000285906"/>
    </source>
</evidence>
<dbReference type="RefSeq" id="WP_120214409.1">
    <property type="nucleotide sequence ID" value="NZ_BMCW01000007.1"/>
</dbReference>
<feature type="domain" description="Secretion system C-terminal sorting" evidence="3">
    <location>
        <begin position="209"/>
        <end position="274"/>
    </location>
</feature>
<dbReference type="InterPro" id="IPR026444">
    <property type="entry name" value="Secre_tail"/>
</dbReference>
<accession>A0A420CPL3</accession>
<evidence type="ECO:0000313" key="7">
    <source>
        <dbReference type="Proteomes" id="UP000658202"/>
    </source>
</evidence>
<reference evidence="7" key="3">
    <citation type="journal article" date="2019" name="Int. J. Syst. Evol. Microbiol.">
        <title>The Global Catalogue of Microorganisms (GCM) 10K type strain sequencing project: providing services to taxonomists for standard genome sequencing and annotation.</title>
        <authorList>
            <consortium name="The Broad Institute Genomics Platform"/>
            <consortium name="The Broad Institute Genome Sequencing Center for Infectious Disease"/>
            <person name="Wu L."/>
            <person name="Ma J."/>
        </authorList>
    </citation>
    <scope>NUCLEOTIDE SEQUENCE [LARGE SCALE GENOMIC DNA]</scope>
    <source>
        <strain evidence="7">CCM 8490</strain>
    </source>
</reference>
<evidence type="ECO:0000313" key="4">
    <source>
        <dbReference type="EMBL" id="GGG64492.1"/>
    </source>
</evidence>
<dbReference type="EMBL" id="BMCW01000007">
    <property type="protein sequence ID" value="GGG64492.1"/>
    <property type="molecule type" value="Genomic_DNA"/>
</dbReference>
<dbReference type="OrthoDB" id="9805017at2"/>
<evidence type="ECO:0000256" key="2">
    <source>
        <dbReference type="SAM" id="SignalP"/>
    </source>
</evidence>
<dbReference type="Proteomes" id="UP000285906">
    <property type="component" value="Unassembled WGS sequence"/>
</dbReference>
<reference evidence="4" key="1">
    <citation type="journal article" date="2014" name="Int. J. Syst. Evol. Microbiol.">
        <title>Complete genome of a new Firmicutes species belonging to the dominant human colonic microbiota ('Ruminococcus bicirculans') reveals two chromosomes and a selective capacity to utilize plant glucans.</title>
        <authorList>
            <consortium name="NISC Comparative Sequencing Program"/>
            <person name="Wegmann U."/>
            <person name="Louis P."/>
            <person name="Goesmann A."/>
            <person name="Henrissat B."/>
            <person name="Duncan S.H."/>
            <person name="Flint H.J."/>
        </authorList>
    </citation>
    <scope>NUCLEOTIDE SEQUENCE</scope>
    <source>
        <strain evidence="4">CCM 8490</strain>
    </source>
</reference>
<name>A0A420CPL3_9FLAO</name>
<reference evidence="5 6" key="2">
    <citation type="submission" date="2018-09" db="EMBL/GenBank/DDBJ databases">
        <title>Genomic Encyclopedia of Archaeal and Bacterial Type Strains, Phase II (KMG-II): from individual species to whole genera.</title>
        <authorList>
            <person name="Goeker M."/>
        </authorList>
    </citation>
    <scope>NUCLEOTIDE SEQUENCE [LARGE SCALE GENOMIC DNA]</scope>
    <source>
        <strain evidence="5 6">DSM 27620</strain>
    </source>
</reference>
<dbReference type="EMBL" id="RAQH01000009">
    <property type="protein sequence ID" value="RKE80318.1"/>
    <property type="molecule type" value="Genomic_DNA"/>
</dbReference>
<reference evidence="4" key="4">
    <citation type="submission" date="2024-05" db="EMBL/GenBank/DDBJ databases">
        <authorList>
            <person name="Sun Q."/>
            <person name="Sedlacek I."/>
        </authorList>
    </citation>
    <scope>NUCLEOTIDE SEQUENCE</scope>
    <source>
        <strain evidence="4">CCM 8490</strain>
    </source>
</reference>
<dbReference type="Pfam" id="PF18962">
    <property type="entry name" value="Por_Secre_tail"/>
    <property type="match status" value="1"/>
</dbReference>
<dbReference type="Proteomes" id="UP000658202">
    <property type="component" value="Unassembled WGS sequence"/>
</dbReference>
<keyword evidence="7" id="KW-1185">Reference proteome</keyword>